<evidence type="ECO:0000256" key="2">
    <source>
        <dbReference type="ARBA" id="ARBA00022741"/>
    </source>
</evidence>
<name>A0A3N4Z6N6_9MICO</name>
<dbReference type="SUPFAM" id="SSF52540">
    <property type="entry name" value="P-loop containing nucleoside triphosphate hydrolases"/>
    <property type="match status" value="1"/>
</dbReference>
<dbReference type="EMBL" id="RKRA01000001">
    <property type="protein sequence ID" value="RPF29079.1"/>
    <property type="molecule type" value="Genomic_DNA"/>
</dbReference>
<keyword evidence="1" id="KW-0813">Transport</keyword>
<comment type="caution">
    <text evidence="5">The sequence shown here is derived from an EMBL/GenBank/DDBJ whole genome shotgun (WGS) entry which is preliminary data.</text>
</comment>
<organism evidence="5 6">
    <name type="scientific">Georgenia muralis</name>
    <dbReference type="NCBI Taxonomy" id="154117"/>
    <lineage>
        <taxon>Bacteria</taxon>
        <taxon>Bacillati</taxon>
        <taxon>Actinomycetota</taxon>
        <taxon>Actinomycetes</taxon>
        <taxon>Micrococcales</taxon>
        <taxon>Bogoriellaceae</taxon>
        <taxon>Georgenia</taxon>
    </lineage>
</organism>
<protein>
    <submittedName>
        <fullName evidence="5">Sulfate transport system ATP-binding protein/sulfonate transport system ATP-binding protein</fullName>
    </submittedName>
</protein>
<sequence length="255" mass="27621">MSAPVTPPVTVAPAVRIDGARRTLPDGRPLFADLDLEVREGAFFVLLGPSGSGKSTLLRVLAGLDQLDDGTVDLAAVSEADGAGRVRPSVAMVFQDPLLYPWLTVRENVALGSRFRSTRERHGHSDLQEMLEHFRLDHLADAYPDELSGGQAQRVAVMRAVGVRPRLLLLDEPFSALDPATRADLQQWLAGVVAELGTTTILVTHDVDEAITLGGRIGLLSGSGVVDRVWTDVDRAREGSARTALRTEILSEYRR</sequence>
<reference evidence="5 6" key="1">
    <citation type="submission" date="2018-11" db="EMBL/GenBank/DDBJ databases">
        <title>Sequencing the genomes of 1000 actinobacteria strains.</title>
        <authorList>
            <person name="Klenk H.-P."/>
        </authorList>
    </citation>
    <scope>NUCLEOTIDE SEQUENCE [LARGE SCALE GENOMIC DNA]</scope>
    <source>
        <strain evidence="5 6">DSM 14418</strain>
    </source>
</reference>
<dbReference type="RefSeq" id="WP_123919770.1">
    <property type="nucleotide sequence ID" value="NZ_RKRA01000001.1"/>
</dbReference>
<keyword evidence="6" id="KW-1185">Reference proteome</keyword>
<accession>A0A3N4Z6N6</accession>
<evidence type="ECO:0000313" key="6">
    <source>
        <dbReference type="Proteomes" id="UP000280726"/>
    </source>
</evidence>
<feature type="domain" description="ABC transporter" evidence="4">
    <location>
        <begin position="15"/>
        <end position="247"/>
    </location>
</feature>
<keyword evidence="3 5" id="KW-0067">ATP-binding</keyword>
<dbReference type="GO" id="GO:0005524">
    <property type="term" value="F:ATP binding"/>
    <property type="evidence" value="ECO:0007669"/>
    <property type="project" value="UniProtKB-KW"/>
</dbReference>
<dbReference type="OrthoDB" id="8773773at2"/>
<dbReference type="InterPro" id="IPR003439">
    <property type="entry name" value="ABC_transporter-like_ATP-bd"/>
</dbReference>
<evidence type="ECO:0000313" key="5">
    <source>
        <dbReference type="EMBL" id="RPF29079.1"/>
    </source>
</evidence>
<dbReference type="GO" id="GO:0016887">
    <property type="term" value="F:ATP hydrolysis activity"/>
    <property type="evidence" value="ECO:0007669"/>
    <property type="project" value="InterPro"/>
</dbReference>
<dbReference type="Pfam" id="PF00005">
    <property type="entry name" value="ABC_tran"/>
    <property type="match status" value="1"/>
</dbReference>
<dbReference type="AlphaFoldDB" id="A0A3N4Z6N6"/>
<keyword evidence="2" id="KW-0547">Nucleotide-binding</keyword>
<dbReference type="InterPro" id="IPR027417">
    <property type="entry name" value="P-loop_NTPase"/>
</dbReference>
<evidence type="ECO:0000256" key="3">
    <source>
        <dbReference type="ARBA" id="ARBA00022840"/>
    </source>
</evidence>
<dbReference type="InterPro" id="IPR050093">
    <property type="entry name" value="ABC_SmlMolc_Importer"/>
</dbReference>
<dbReference type="Gene3D" id="3.40.50.300">
    <property type="entry name" value="P-loop containing nucleotide triphosphate hydrolases"/>
    <property type="match status" value="1"/>
</dbReference>
<proteinExistence type="predicted"/>
<evidence type="ECO:0000256" key="1">
    <source>
        <dbReference type="ARBA" id="ARBA00022448"/>
    </source>
</evidence>
<dbReference type="InterPro" id="IPR003593">
    <property type="entry name" value="AAA+_ATPase"/>
</dbReference>
<dbReference type="PROSITE" id="PS50893">
    <property type="entry name" value="ABC_TRANSPORTER_2"/>
    <property type="match status" value="1"/>
</dbReference>
<evidence type="ECO:0000259" key="4">
    <source>
        <dbReference type="PROSITE" id="PS50893"/>
    </source>
</evidence>
<dbReference type="SMART" id="SM00382">
    <property type="entry name" value="AAA"/>
    <property type="match status" value="1"/>
</dbReference>
<dbReference type="PANTHER" id="PTHR42781:SF4">
    <property type="entry name" value="SPERMIDINE_PUTRESCINE IMPORT ATP-BINDING PROTEIN POTA"/>
    <property type="match status" value="1"/>
</dbReference>
<dbReference type="Proteomes" id="UP000280726">
    <property type="component" value="Unassembled WGS sequence"/>
</dbReference>
<dbReference type="PANTHER" id="PTHR42781">
    <property type="entry name" value="SPERMIDINE/PUTRESCINE IMPORT ATP-BINDING PROTEIN POTA"/>
    <property type="match status" value="1"/>
</dbReference>
<gene>
    <name evidence="5" type="ORF">EDD32_3638</name>
</gene>